<dbReference type="OrthoDB" id="71307at2759"/>
<comment type="caution">
    <text evidence="2">The sequence shown here is derived from an EMBL/GenBank/DDBJ whole genome shotgun (WGS) entry which is preliminary data.</text>
</comment>
<dbReference type="SMART" id="SM00248">
    <property type="entry name" value="ANK"/>
    <property type="match status" value="2"/>
</dbReference>
<dbReference type="AlphaFoldDB" id="A0A830HAL5"/>
<feature type="compositionally biased region" description="Pro residues" evidence="1">
    <location>
        <begin position="28"/>
        <end position="43"/>
    </location>
</feature>
<gene>
    <name evidence="2" type="ORF">PPROV_000244700</name>
</gene>
<proteinExistence type="predicted"/>
<evidence type="ECO:0000313" key="3">
    <source>
        <dbReference type="Proteomes" id="UP000660262"/>
    </source>
</evidence>
<reference evidence="2" key="1">
    <citation type="submission" date="2020-10" db="EMBL/GenBank/DDBJ databases">
        <title>Unveiling of a novel bifunctional photoreceptor, Dualchrome1, isolated from a cosmopolitan green alga.</title>
        <authorList>
            <person name="Suzuki S."/>
            <person name="Kawachi M."/>
        </authorList>
    </citation>
    <scope>NUCLEOTIDE SEQUENCE</scope>
    <source>
        <strain evidence="2">NIES 2893</strain>
    </source>
</reference>
<dbReference type="InterPro" id="IPR036770">
    <property type="entry name" value="Ankyrin_rpt-contain_sf"/>
</dbReference>
<evidence type="ECO:0000313" key="2">
    <source>
        <dbReference type="EMBL" id="GHP03692.1"/>
    </source>
</evidence>
<organism evidence="2 3">
    <name type="scientific">Pycnococcus provasolii</name>
    <dbReference type="NCBI Taxonomy" id="41880"/>
    <lineage>
        <taxon>Eukaryota</taxon>
        <taxon>Viridiplantae</taxon>
        <taxon>Chlorophyta</taxon>
        <taxon>Pseudoscourfieldiophyceae</taxon>
        <taxon>Pseudoscourfieldiales</taxon>
        <taxon>Pycnococcaceae</taxon>
        <taxon>Pycnococcus</taxon>
    </lineage>
</organism>
<name>A0A830HAL5_9CHLO</name>
<evidence type="ECO:0000256" key="1">
    <source>
        <dbReference type="SAM" id="MobiDB-lite"/>
    </source>
</evidence>
<dbReference type="Gene3D" id="1.25.40.20">
    <property type="entry name" value="Ankyrin repeat-containing domain"/>
    <property type="match status" value="1"/>
</dbReference>
<feature type="compositionally biased region" description="Basic and acidic residues" evidence="1">
    <location>
        <begin position="15"/>
        <end position="24"/>
    </location>
</feature>
<dbReference type="SUPFAM" id="SSF48403">
    <property type="entry name" value="Ankyrin repeat"/>
    <property type="match status" value="1"/>
</dbReference>
<dbReference type="Pfam" id="PF12796">
    <property type="entry name" value="Ank_2"/>
    <property type="match status" value="1"/>
</dbReference>
<dbReference type="Proteomes" id="UP000660262">
    <property type="component" value="Unassembled WGS sequence"/>
</dbReference>
<feature type="region of interest" description="Disordered" evidence="1">
    <location>
        <begin position="15"/>
        <end position="54"/>
    </location>
</feature>
<dbReference type="InterPro" id="IPR002110">
    <property type="entry name" value="Ankyrin_rpt"/>
</dbReference>
<accession>A0A830HAL5</accession>
<protein>
    <submittedName>
        <fullName evidence="2">Uncharacterized protein</fullName>
    </submittedName>
</protein>
<dbReference type="EMBL" id="BNJQ01000006">
    <property type="protein sequence ID" value="GHP03692.1"/>
    <property type="molecule type" value="Genomic_DNA"/>
</dbReference>
<sequence>MGLWGAIASAVKRSATDVDEERRRLGIPSPPPADHPLREPTPPGEDDNATPKHEHHLLKGHELYDKSPIHYAVAHHGRASALRALLRTRDGIDVFAQDSYGMTALHYAILLNRVDAVKTLLWATFDPSLGPNAAPWGARGGERGRDMREILIAEGARVAKLPHITGNSSILEVAAEMLLVQAQDGTTPAAIAAGLSNQSVISLIEKVVVKLRRPAPLLARRVLQEGYHCTRIPGAAWLETGLHGAGVKEAEEWDAEAIGVGGESIGNPGWLGLSGEVSEASLRCIQQSRVEAPGLLPARLR</sequence>
<keyword evidence="3" id="KW-1185">Reference proteome</keyword>